<gene>
    <name evidence="2" type="ORF">QEZ52_08660</name>
</gene>
<name>A0ABZ2Y0G8_9RHOB</name>
<keyword evidence="1" id="KW-0732">Signal</keyword>
<accession>A0ABZ2Y0G8</accession>
<organism evidence="2 3">
    <name type="scientific">Aliisedimentitalea scapharcae</name>
    <dbReference type="NCBI Taxonomy" id="1524259"/>
    <lineage>
        <taxon>Bacteria</taxon>
        <taxon>Pseudomonadati</taxon>
        <taxon>Pseudomonadota</taxon>
        <taxon>Alphaproteobacteria</taxon>
        <taxon>Rhodobacterales</taxon>
        <taxon>Roseobacteraceae</taxon>
        <taxon>Aliisedimentitalea</taxon>
    </lineage>
</organism>
<dbReference type="Proteomes" id="UP001623232">
    <property type="component" value="Chromosome"/>
</dbReference>
<evidence type="ECO:0000256" key="1">
    <source>
        <dbReference type="SAM" id="SignalP"/>
    </source>
</evidence>
<evidence type="ECO:0000313" key="2">
    <source>
        <dbReference type="EMBL" id="WZK90599.1"/>
    </source>
</evidence>
<evidence type="ECO:0000313" key="3">
    <source>
        <dbReference type="Proteomes" id="UP001623232"/>
    </source>
</evidence>
<keyword evidence="3" id="KW-1185">Reference proteome</keyword>
<reference evidence="2 3" key="1">
    <citation type="submission" date="2023-04" db="EMBL/GenBank/DDBJ databases">
        <title>Complete genome sequence of Alisedimentitalea scapharcae.</title>
        <authorList>
            <person name="Rong J.-C."/>
            <person name="Yi M.-L."/>
            <person name="Zhao Q."/>
        </authorList>
    </citation>
    <scope>NUCLEOTIDE SEQUENCE [LARGE SCALE GENOMIC DNA]</scope>
    <source>
        <strain evidence="2 3">KCTC 42119</strain>
    </source>
</reference>
<protein>
    <recommendedName>
        <fullName evidence="4">DUF2946 family protein</fullName>
    </recommendedName>
</protein>
<feature type="signal peptide" evidence="1">
    <location>
        <begin position="1"/>
        <end position="27"/>
    </location>
</feature>
<feature type="chain" id="PRO_5047039458" description="DUF2946 family protein" evidence="1">
    <location>
        <begin position="28"/>
        <end position="119"/>
    </location>
</feature>
<dbReference type="RefSeq" id="WP_406649487.1">
    <property type="nucleotide sequence ID" value="NZ_CP123584.1"/>
</dbReference>
<evidence type="ECO:0008006" key="4">
    <source>
        <dbReference type="Google" id="ProtNLM"/>
    </source>
</evidence>
<proteinExistence type="predicted"/>
<dbReference type="EMBL" id="CP123584">
    <property type="protein sequence ID" value="WZK90599.1"/>
    <property type="molecule type" value="Genomic_DNA"/>
</dbReference>
<sequence>MHRLCTYLAQILALTLTLSLVATGHSAASMRTMSDATGQMVICTGTGPEIVYVDAEGQPTSPPHICPECVQNLMVSAEPPVPFDLPQSVAGQAFGPDVVLPSLTAFHLEATARAPPARV</sequence>